<evidence type="ECO:0000313" key="2">
    <source>
        <dbReference type="EMBL" id="TDB67661.1"/>
    </source>
</evidence>
<dbReference type="Proteomes" id="UP000295254">
    <property type="component" value="Unassembled WGS sequence"/>
</dbReference>
<dbReference type="PANTHER" id="PTHR48219">
    <property type="entry name" value="VACUOLAR PROTEIN SORTING-ASSOCIATED PROTEIN 62-RELATED"/>
    <property type="match status" value="1"/>
</dbReference>
<evidence type="ECO:0000256" key="1">
    <source>
        <dbReference type="SAM" id="MobiDB-lite"/>
    </source>
</evidence>
<dbReference type="PANTHER" id="PTHR48219:SF2">
    <property type="entry name" value="VACUOLAR PROTEIN SORTING-ASSOCIATED PROTEIN 62"/>
    <property type="match status" value="1"/>
</dbReference>
<protein>
    <submittedName>
        <fullName evidence="2">DUF946 domain-containing protein</fullName>
    </submittedName>
</protein>
<organism evidence="2 3">
    <name type="scientific">Pseudomonas vancouverensis</name>
    <dbReference type="NCBI Taxonomy" id="95300"/>
    <lineage>
        <taxon>Bacteria</taxon>
        <taxon>Pseudomonadati</taxon>
        <taxon>Pseudomonadota</taxon>
        <taxon>Gammaproteobacteria</taxon>
        <taxon>Pseudomonadales</taxon>
        <taxon>Pseudomonadaceae</taxon>
        <taxon>Pseudomonas</taxon>
    </lineage>
</organism>
<name>A0A1H2PBY4_PSEVA</name>
<dbReference type="EMBL" id="RRZK01000003">
    <property type="protein sequence ID" value="TDB67661.1"/>
    <property type="molecule type" value="Genomic_DNA"/>
</dbReference>
<evidence type="ECO:0000313" key="3">
    <source>
        <dbReference type="Proteomes" id="UP000295254"/>
    </source>
</evidence>
<accession>A0A1H2PBY4</accession>
<feature type="region of interest" description="Disordered" evidence="1">
    <location>
        <begin position="411"/>
        <end position="431"/>
    </location>
</feature>
<dbReference type="InterPro" id="IPR009291">
    <property type="entry name" value="Vps62"/>
</dbReference>
<dbReference type="AlphaFoldDB" id="A0A1H2PBY4"/>
<dbReference type="OrthoDB" id="1495469at2"/>
<dbReference type="Pfam" id="PF06101">
    <property type="entry name" value="Vps62"/>
    <property type="match status" value="1"/>
</dbReference>
<sequence length="431" mass="47509">MSTEENQTPSPLPMEPIKVDNLLIGFTSEFQRIWDNRRSRSQPCSFWRPTPTADLLPGFFPLGDLAHPGLDSIDGKRVVAVVSDDHSQNTDGAKAKALRPPTDFELVWRSAGSRTDADCTIWRPIPPDGYVALGLVCADRDKPSLNTVRCVRADLVIGAFVGKLIWNDKDSGAKQDFSAWSVQPPAAAAGEVYFAPGSFIGVEGHARPATNLPAYSLRMQIPVQVNPPPKAPTLSGQKQPLPVEAVRVTQIARLPWFTITDPDLPALEQTRTSPFYRMERTDKYILVGYSHNTGTEAQTVKWKVPRLQSSEKLQAFAHASSVEFAGQWPMKPDSGPITFSARLSHDFAHTESTSSNWFDSAETEFLALVAKNKAMAAYLMQSDYKLLRENGTEVTTGVSFTEVSSLYLTEFTTEEEPDPLSDPPTVRDTAP</sequence>
<dbReference type="RefSeq" id="WP_093227613.1">
    <property type="nucleotide sequence ID" value="NZ_LT629803.1"/>
</dbReference>
<keyword evidence="3" id="KW-1185">Reference proteome</keyword>
<comment type="caution">
    <text evidence="2">The sequence shown here is derived from an EMBL/GenBank/DDBJ whole genome shotgun (WGS) entry which is preliminary data.</text>
</comment>
<dbReference type="STRING" id="95300.SAMN05216558_4833"/>
<gene>
    <name evidence="2" type="ORF">EIY72_02650</name>
</gene>
<proteinExistence type="predicted"/>
<reference evidence="3" key="1">
    <citation type="journal article" date="2019" name="bioRxiv">
        <title>Bacterially produced spermidine induces plant systemic susceptibility to pathogens.</title>
        <authorList>
            <person name="Melnyk R.A."/>
            <person name="Beskrovnaya P.A."/>
            <person name="Liu Z."/>
            <person name="Song Y."/>
            <person name="Haney C.H."/>
        </authorList>
    </citation>
    <scope>NUCLEOTIDE SEQUENCE [LARGE SCALE GENOMIC DNA]</scope>
    <source>
        <strain evidence="3">Dha-51</strain>
    </source>
</reference>